<reference evidence="4" key="2">
    <citation type="submission" date="2020-10" db="UniProtKB">
        <authorList>
            <consortium name="WormBaseParasite"/>
        </authorList>
    </citation>
    <scope>IDENTIFICATION</scope>
</reference>
<keyword evidence="3" id="KW-1185">Reference proteome</keyword>
<keyword evidence="2" id="KW-0732">Signal</keyword>
<evidence type="ECO:0000256" key="2">
    <source>
        <dbReference type="SAM" id="SignalP"/>
    </source>
</evidence>
<evidence type="ECO:0000313" key="4">
    <source>
        <dbReference type="WBParaSite" id="Pan_g8130.t1"/>
    </source>
</evidence>
<evidence type="ECO:0000256" key="1">
    <source>
        <dbReference type="SAM" id="MobiDB-lite"/>
    </source>
</evidence>
<dbReference type="Proteomes" id="UP000492821">
    <property type="component" value="Unassembled WGS sequence"/>
</dbReference>
<feature type="compositionally biased region" description="Low complexity" evidence="1">
    <location>
        <begin position="106"/>
        <end position="125"/>
    </location>
</feature>
<feature type="region of interest" description="Disordered" evidence="1">
    <location>
        <begin position="45"/>
        <end position="77"/>
    </location>
</feature>
<dbReference type="AlphaFoldDB" id="A0A7E4WA82"/>
<protein>
    <submittedName>
        <fullName evidence="4">Secreted phosphoprotein 24</fullName>
    </submittedName>
</protein>
<dbReference type="WBParaSite" id="Pan_g8130.t1">
    <property type="protein sequence ID" value="Pan_g8130.t1"/>
    <property type="gene ID" value="Pan_g8130"/>
</dbReference>
<sequence>MNLLILSQIFAIFTVSYSFPSAIDLCKRKPYLLFCQEQTKEFVDSRAPSNQLPLPRPGTNFKHSANDNPSVHHNEPKPLITNAERNEVLHENPGLLVTPPVVNDNGPGARPTTPAGPTAKTTTGPIDMSRPNAEDVAREMGELQRDLPMEGKKSGRRLNENDAFIEDFDREDSDSSTTTEATVERFLEVSQNHSRHVRSSRNRRRDWVYLDDTDDLDYVAYRRQRARLLRKLSDLDNDQRSRHRYTDTDSYYYNSYPGYGSSYSSHLPSSYYGAGYPSYGYAPSYSNWNPGYLGGNSGYGGGYGSPFTFGIGSGLNIGLPYGNGVGVGTGLGVVVG</sequence>
<reference evidence="3" key="1">
    <citation type="journal article" date="2013" name="Genetics">
        <title>The draft genome and transcriptome of Panagrellus redivivus are shaped by the harsh demands of a free-living lifestyle.</title>
        <authorList>
            <person name="Srinivasan J."/>
            <person name="Dillman A.R."/>
            <person name="Macchietto M.G."/>
            <person name="Heikkinen L."/>
            <person name="Lakso M."/>
            <person name="Fracchia K.M."/>
            <person name="Antoshechkin I."/>
            <person name="Mortazavi A."/>
            <person name="Wong G."/>
            <person name="Sternberg P.W."/>
        </authorList>
    </citation>
    <scope>NUCLEOTIDE SEQUENCE [LARGE SCALE GENOMIC DNA]</scope>
    <source>
        <strain evidence="3">MT8872</strain>
    </source>
</reference>
<evidence type="ECO:0000313" key="3">
    <source>
        <dbReference type="Proteomes" id="UP000492821"/>
    </source>
</evidence>
<feature type="region of interest" description="Disordered" evidence="1">
    <location>
        <begin position="96"/>
        <end position="131"/>
    </location>
</feature>
<feature type="signal peptide" evidence="2">
    <location>
        <begin position="1"/>
        <end position="18"/>
    </location>
</feature>
<organism evidence="3 4">
    <name type="scientific">Panagrellus redivivus</name>
    <name type="common">Microworm</name>
    <dbReference type="NCBI Taxonomy" id="6233"/>
    <lineage>
        <taxon>Eukaryota</taxon>
        <taxon>Metazoa</taxon>
        <taxon>Ecdysozoa</taxon>
        <taxon>Nematoda</taxon>
        <taxon>Chromadorea</taxon>
        <taxon>Rhabditida</taxon>
        <taxon>Tylenchina</taxon>
        <taxon>Panagrolaimomorpha</taxon>
        <taxon>Panagrolaimoidea</taxon>
        <taxon>Panagrolaimidae</taxon>
        <taxon>Panagrellus</taxon>
    </lineage>
</organism>
<accession>A0A7E4WA82</accession>
<feature type="chain" id="PRO_5028990009" evidence="2">
    <location>
        <begin position="19"/>
        <end position="336"/>
    </location>
</feature>
<proteinExistence type="predicted"/>
<name>A0A7E4WA82_PANRE</name>